<proteinExistence type="predicted"/>
<dbReference type="Proteomes" id="UP000039021">
    <property type="component" value="Unassembled WGS sequence"/>
</dbReference>
<reference evidence="2" key="1">
    <citation type="submission" date="2015-03" db="EMBL/GenBank/DDBJ databases">
        <authorList>
            <consortium name="Pathogen Informatics"/>
        </authorList>
    </citation>
    <scope>NUCLEOTIDE SEQUENCE [LARGE SCALE GENOMIC DNA]</scope>
    <source>
        <strain evidence="2">N09902308</strain>
    </source>
</reference>
<dbReference type="AlphaFoldDB" id="A0A916PAK2"/>
<dbReference type="EMBL" id="CSBK01005137">
    <property type="protein sequence ID" value="CPC41173.1"/>
    <property type="molecule type" value="Genomic_DNA"/>
</dbReference>
<name>A0A916PAK2_MYCTX</name>
<accession>A0A916PAK2</accession>
<evidence type="ECO:0000313" key="1">
    <source>
        <dbReference type="EMBL" id="CPC41173.1"/>
    </source>
</evidence>
<comment type="caution">
    <text evidence="1">The sequence shown here is derived from an EMBL/GenBank/DDBJ whole genome shotgun (WGS) entry which is preliminary data.</text>
</comment>
<organism evidence="1 2">
    <name type="scientific">Mycobacterium tuberculosis</name>
    <dbReference type="NCBI Taxonomy" id="1773"/>
    <lineage>
        <taxon>Bacteria</taxon>
        <taxon>Bacillati</taxon>
        <taxon>Actinomycetota</taxon>
        <taxon>Actinomycetes</taxon>
        <taxon>Mycobacteriales</taxon>
        <taxon>Mycobacteriaceae</taxon>
        <taxon>Mycobacterium</taxon>
        <taxon>Mycobacterium tuberculosis complex</taxon>
    </lineage>
</organism>
<gene>
    <name evidence="1" type="ORF">ERS007739_05693</name>
</gene>
<protein>
    <submittedName>
        <fullName evidence="1">Uncharacterized protein</fullName>
    </submittedName>
</protein>
<sequence length="31" mass="3275">MTWTPAPDPDTTYKVSDVSSKANELGCCTVG</sequence>
<evidence type="ECO:0000313" key="2">
    <source>
        <dbReference type="Proteomes" id="UP000039021"/>
    </source>
</evidence>